<sequence length="73" mass="8767">MDNIIGRRCEVTDDVLVKARKRRMTKSGVIKGYYLNEYWHPFVYRAFHIEFDDGYKSTYKAKDVKILKEKDNC</sequence>
<dbReference type="Proteomes" id="UP001275436">
    <property type="component" value="Unassembled WGS sequence"/>
</dbReference>
<dbReference type="RefSeq" id="WP_317958109.1">
    <property type="nucleotide sequence ID" value="NZ_BSKO01000001.1"/>
</dbReference>
<accession>A0ABQ5TH84</accession>
<reference evidence="1 2" key="1">
    <citation type="submission" date="2023-02" db="EMBL/GenBank/DDBJ databases">
        <title>Oceanobacillus kimchii IFOP_LL358 isolated form Alexandrium catenella lab strain.</title>
        <authorList>
            <person name="Gajardo G."/>
            <person name="Ueki S."/>
            <person name="Maruyama F."/>
        </authorList>
    </citation>
    <scope>NUCLEOTIDE SEQUENCE [LARGE SCALE GENOMIC DNA]</scope>
    <source>
        <strain evidence="1 2">IFOP_LL358</strain>
    </source>
</reference>
<keyword evidence="2" id="KW-1185">Reference proteome</keyword>
<gene>
    <name evidence="1" type="ORF">MACH08_20180</name>
</gene>
<name>A0ABQ5TH84_9BACI</name>
<dbReference type="EMBL" id="BSKO01000001">
    <property type="protein sequence ID" value="GLO66234.1"/>
    <property type="molecule type" value="Genomic_DNA"/>
</dbReference>
<organism evidence="1 2">
    <name type="scientific">Oceanobacillus kimchii</name>
    <dbReference type="NCBI Taxonomy" id="746691"/>
    <lineage>
        <taxon>Bacteria</taxon>
        <taxon>Bacillati</taxon>
        <taxon>Bacillota</taxon>
        <taxon>Bacilli</taxon>
        <taxon>Bacillales</taxon>
        <taxon>Bacillaceae</taxon>
        <taxon>Oceanobacillus</taxon>
    </lineage>
</organism>
<evidence type="ECO:0000313" key="1">
    <source>
        <dbReference type="EMBL" id="GLO66234.1"/>
    </source>
</evidence>
<protein>
    <submittedName>
        <fullName evidence="1">Uncharacterized protein</fullName>
    </submittedName>
</protein>
<comment type="caution">
    <text evidence="1">The sequence shown here is derived from an EMBL/GenBank/DDBJ whole genome shotgun (WGS) entry which is preliminary data.</text>
</comment>
<evidence type="ECO:0000313" key="2">
    <source>
        <dbReference type="Proteomes" id="UP001275436"/>
    </source>
</evidence>
<proteinExistence type="predicted"/>